<organism evidence="1 2">
    <name type="scientific">Moniliophthora roreri</name>
    <name type="common">Frosty pod rot fungus</name>
    <name type="synonym">Monilia roreri</name>
    <dbReference type="NCBI Taxonomy" id="221103"/>
    <lineage>
        <taxon>Eukaryota</taxon>
        <taxon>Fungi</taxon>
        <taxon>Dikarya</taxon>
        <taxon>Basidiomycota</taxon>
        <taxon>Agaricomycotina</taxon>
        <taxon>Agaricomycetes</taxon>
        <taxon>Agaricomycetidae</taxon>
        <taxon>Agaricales</taxon>
        <taxon>Marasmiineae</taxon>
        <taxon>Marasmiaceae</taxon>
        <taxon>Moniliophthora</taxon>
    </lineage>
</organism>
<dbReference type="Proteomes" id="UP000054988">
    <property type="component" value="Unassembled WGS sequence"/>
</dbReference>
<comment type="caution">
    <text evidence="1">The sequence shown here is derived from an EMBL/GenBank/DDBJ whole genome shotgun (WGS) entry which is preliminary data.</text>
</comment>
<evidence type="ECO:0000313" key="2">
    <source>
        <dbReference type="Proteomes" id="UP000054988"/>
    </source>
</evidence>
<sequence>MSATAPKTPVLNAHCWSGHIGIRQ</sequence>
<evidence type="ECO:0000313" key="1">
    <source>
        <dbReference type="EMBL" id="KTB34862.1"/>
    </source>
</evidence>
<dbReference type="AlphaFoldDB" id="A0A0W0FEU0"/>
<name>A0A0W0FEU0_MONRR</name>
<protein>
    <submittedName>
        <fullName evidence="1">Uncharacterized protein</fullName>
    </submittedName>
</protein>
<gene>
    <name evidence="1" type="ORF">WG66_12559</name>
</gene>
<accession>A0A0W0FEU0</accession>
<proteinExistence type="predicted"/>
<reference evidence="1 2" key="1">
    <citation type="submission" date="2015-12" db="EMBL/GenBank/DDBJ databases">
        <title>Draft genome sequence of Moniliophthora roreri, the causal agent of frosty pod rot of cacao.</title>
        <authorList>
            <person name="Aime M.C."/>
            <person name="Diaz-Valderrama J.R."/>
            <person name="Kijpornyongpan T."/>
            <person name="Phillips-Mora W."/>
        </authorList>
    </citation>
    <scope>NUCLEOTIDE SEQUENCE [LARGE SCALE GENOMIC DNA]</scope>
    <source>
        <strain evidence="1 2">MCA 2952</strain>
    </source>
</reference>
<dbReference type="EMBL" id="LATX01002026">
    <property type="protein sequence ID" value="KTB34862.1"/>
    <property type="molecule type" value="Genomic_DNA"/>
</dbReference>